<evidence type="ECO:0000256" key="1">
    <source>
        <dbReference type="SAM" id="MobiDB-lite"/>
    </source>
</evidence>
<name>A0A2S3ZBC7_9MICO</name>
<gene>
    <name evidence="3" type="ORF">C3B61_14785</name>
</gene>
<feature type="compositionally biased region" description="Basic and acidic residues" evidence="1">
    <location>
        <begin position="12"/>
        <end position="28"/>
    </location>
</feature>
<evidence type="ECO:0000313" key="4">
    <source>
        <dbReference type="Proteomes" id="UP000237340"/>
    </source>
</evidence>
<evidence type="ECO:0000313" key="3">
    <source>
        <dbReference type="EMBL" id="POH62946.1"/>
    </source>
</evidence>
<comment type="caution">
    <text evidence="3">The sequence shown here is derived from an EMBL/GenBank/DDBJ whole genome shotgun (WGS) entry which is preliminary data.</text>
</comment>
<sequence length="96" mass="10816">MHLDPFEGSSPEYRRTSLPETRRRARRDVTIENPQQIRRFESWYNPQVHQATGVIIAQTNANPDQALRCLVRHAKSTGVSVDAVAADVIAGKITFT</sequence>
<dbReference type="Gene3D" id="1.10.10.10">
    <property type="entry name" value="Winged helix-like DNA-binding domain superfamily/Winged helix DNA-binding domain"/>
    <property type="match status" value="1"/>
</dbReference>
<dbReference type="GO" id="GO:0003723">
    <property type="term" value="F:RNA binding"/>
    <property type="evidence" value="ECO:0007669"/>
    <property type="project" value="InterPro"/>
</dbReference>
<dbReference type="InterPro" id="IPR036388">
    <property type="entry name" value="WH-like_DNA-bd_sf"/>
</dbReference>
<feature type="domain" description="ANTAR" evidence="2">
    <location>
        <begin position="47"/>
        <end position="89"/>
    </location>
</feature>
<feature type="region of interest" description="Disordered" evidence="1">
    <location>
        <begin position="1"/>
        <end position="28"/>
    </location>
</feature>
<dbReference type="EMBL" id="PPXD01000024">
    <property type="protein sequence ID" value="POH62946.1"/>
    <property type="molecule type" value="Genomic_DNA"/>
</dbReference>
<protein>
    <submittedName>
        <fullName evidence="3">ANTAR domain-containing protein</fullName>
    </submittedName>
</protein>
<organism evidence="3 4">
    <name type="scientific">Cryobacterium zongtaii</name>
    <dbReference type="NCBI Taxonomy" id="1259217"/>
    <lineage>
        <taxon>Bacteria</taxon>
        <taxon>Bacillati</taxon>
        <taxon>Actinomycetota</taxon>
        <taxon>Actinomycetes</taxon>
        <taxon>Micrococcales</taxon>
        <taxon>Microbacteriaceae</taxon>
        <taxon>Cryobacterium</taxon>
    </lineage>
</organism>
<reference evidence="3 4" key="1">
    <citation type="submission" date="2018-01" db="EMBL/GenBank/DDBJ databases">
        <title>Cryobacterium sp. nov., from glaciers in China.</title>
        <authorList>
            <person name="Liu Q."/>
            <person name="Xin Y.-H."/>
        </authorList>
    </citation>
    <scope>NUCLEOTIDE SEQUENCE [LARGE SCALE GENOMIC DNA]</scope>
    <source>
        <strain evidence="3 4">TMN-42</strain>
    </source>
</reference>
<dbReference type="Proteomes" id="UP000237340">
    <property type="component" value="Unassembled WGS sequence"/>
</dbReference>
<keyword evidence="4" id="KW-1185">Reference proteome</keyword>
<evidence type="ECO:0000259" key="2">
    <source>
        <dbReference type="Pfam" id="PF03861"/>
    </source>
</evidence>
<proteinExistence type="predicted"/>
<dbReference type="Pfam" id="PF03861">
    <property type="entry name" value="ANTAR"/>
    <property type="match status" value="1"/>
</dbReference>
<accession>A0A2S3ZBC7</accession>
<dbReference type="AlphaFoldDB" id="A0A2S3ZBC7"/>
<dbReference type="InterPro" id="IPR005561">
    <property type="entry name" value="ANTAR"/>
</dbReference>